<dbReference type="PANTHER" id="PTHR16485">
    <property type="entry name" value="MICROFIBRILLAR-ASSOCIATED PROTEIN 2"/>
    <property type="match status" value="1"/>
</dbReference>
<reference evidence="9" key="2">
    <citation type="submission" date="2025-09" db="UniProtKB">
        <authorList>
            <consortium name="Ensembl"/>
        </authorList>
    </citation>
    <scope>IDENTIFICATION</scope>
</reference>
<reference evidence="9" key="1">
    <citation type="submission" date="2025-08" db="UniProtKB">
        <authorList>
            <consortium name="Ensembl"/>
        </authorList>
    </citation>
    <scope>IDENTIFICATION</scope>
</reference>
<evidence type="ECO:0000313" key="10">
    <source>
        <dbReference type="Proteomes" id="UP000694389"/>
    </source>
</evidence>
<accession>A0A8C4DE06</accession>
<dbReference type="Ensembl" id="ENSDLAT00005003145.2">
    <property type="protein sequence ID" value="ENSDLAP00005003040.1"/>
    <property type="gene ID" value="ENSDLAG00005001357.2"/>
</dbReference>
<feature type="signal peptide" evidence="8">
    <location>
        <begin position="1"/>
        <end position="22"/>
    </location>
</feature>
<organism evidence="9 10">
    <name type="scientific">Dicentrarchus labrax</name>
    <name type="common">European seabass</name>
    <name type="synonym">Morone labrax</name>
    <dbReference type="NCBI Taxonomy" id="13489"/>
    <lineage>
        <taxon>Eukaryota</taxon>
        <taxon>Metazoa</taxon>
        <taxon>Chordata</taxon>
        <taxon>Craniata</taxon>
        <taxon>Vertebrata</taxon>
        <taxon>Euteleostomi</taxon>
        <taxon>Actinopterygii</taxon>
        <taxon>Neopterygii</taxon>
        <taxon>Teleostei</taxon>
        <taxon>Neoteleostei</taxon>
        <taxon>Acanthomorphata</taxon>
        <taxon>Eupercaria</taxon>
        <taxon>Moronidae</taxon>
        <taxon>Dicentrarchus</taxon>
    </lineage>
</organism>
<evidence type="ECO:0000256" key="1">
    <source>
        <dbReference type="ARBA" id="ARBA00004498"/>
    </source>
</evidence>
<dbReference type="PANTHER" id="PTHR16485:SF7">
    <property type="entry name" value="MICROFIBRIL-ASSOCIATED PROTEIN 5"/>
    <property type="match status" value="1"/>
</dbReference>
<sequence>MGHWWDVFPILLCFPFLQVSDSRLKMTSELLLRRPPRTAGTTFCVLHLVIVTDPISICHVSSVSADCREEMYPCTRMYSVHRPVKRCIGGLCLYSLPRVYVINNEICMRTVCQQDELLKGETLKSNKHEVECVIAHLHKSVSFAHYSRTVQRVVRVAQACREVI</sequence>
<evidence type="ECO:0000256" key="8">
    <source>
        <dbReference type="SAM" id="SignalP"/>
    </source>
</evidence>
<evidence type="ECO:0000313" key="9">
    <source>
        <dbReference type="Ensembl" id="ENSDLAP00005003040.1"/>
    </source>
</evidence>
<dbReference type="Pfam" id="PF05507">
    <property type="entry name" value="MAGP"/>
    <property type="match status" value="1"/>
</dbReference>
<evidence type="ECO:0000256" key="3">
    <source>
        <dbReference type="ARBA" id="ARBA00022525"/>
    </source>
</evidence>
<evidence type="ECO:0000256" key="5">
    <source>
        <dbReference type="ARBA" id="ARBA00022729"/>
    </source>
</evidence>
<dbReference type="AlphaFoldDB" id="A0A8C4DE06"/>
<dbReference type="InterPro" id="IPR008673">
    <property type="entry name" value="MAGP"/>
</dbReference>
<evidence type="ECO:0000256" key="6">
    <source>
        <dbReference type="ARBA" id="ARBA00023157"/>
    </source>
</evidence>
<keyword evidence="6" id="KW-1015">Disulfide bond</keyword>
<evidence type="ECO:0000256" key="4">
    <source>
        <dbReference type="ARBA" id="ARBA00022530"/>
    </source>
</evidence>
<dbReference type="GO" id="GO:0048048">
    <property type="term" value="P:embryonic eye morphogenesis"/>
    <property type="evidence" value="ECO:0007669"/>
    <property type="project" value="TreeGrafter"/>
</dbReference>
<dbReference type="GO" id="GO:0001527">
    <property type="term" value="C:microfibril"/>
    <property type="evidence" value="ECO:0007669"/>
    <property type="project" value="InterPro"/>
</dbReference>
<keyword evidence="4" id="KW-0272">Extracellular matrix</keyword>
<dbReference type="GeneTree" id="ENSGT00390000017736"/>
<keyword evidence="10" id="KW-1185">Reference proteome</keyword>
<evidence type="ECO:0000256" key="7">
    <source>
        <dbReference type="ARBA" id="ARBA00023180"/>
    </source>
</evidence>
<comment type="subcellular location">
    <subcellularLocation>
        <location evidence="1">Secreted</location>
        <location evidence="1">Extracellular space</location>
        <location evidence="1">Extracellular matrix</location>
    </subcellularLocation>
</comment>
<protein>
    <submittedName>
        <fullName evidence="9">Microfibril associated protein 5</fullName>
    </submittedName>
</protein>
<name>A0A8C4DE06_DICLA</name>
<dbReference type="Proteomes" id="UP000694389">
    <property type="component" value="Unassembled WGS sequence"/>
</dbReference>
<keyword evidence="3" id="KW-0964">Secreted</keyword>
<keyword evidence="5 8" id="KW-0732">Signal</keyword>
<feature type="chain" id="PRO_5034935126" evidence="8">
    <location>
        <begin position="23"/>
        <end position="164"/>
    </location>
</feature>
<proteinExistence type="inferred from homology"/>
<keyword evidence="7" id="KW-0325">Glycoprotein</keyword>
<comment type="similarity">
    <text evidence="2">Belongs to the MFAP family.</text>
</comment>
<evidence type="ECO:0000256" key="2">
    <source>
        <dbReference type="ARBA" id="ARBA00005317"/>
    </source>
</evidence>